<keyword evidence="11 16" id="KW-0915">Sodium</keyword>
<evidence type="ECO:0000256" key="5">
    <source>
        <dbReference type="ARBA" id="ARBA00011869"/>
    </source>
</evidence>
<sequence length="99" mass="10350">MLTLLTNMPKDVLIAQLKDGLVLMVLGMGTVFVFLVILIYASKLMSKIVRGFDKNHPASAPVAAAAPKAAVQQKAAPIQTGDDAAVAAAIAAAYDRSRN</sequence>
<evidence type="ECO:0000256" key="13">
    <source>
        <dbReference type="ARBA" id="ARBA00023136"/>
    </source>
</evidence>
<dbReference type="Pfam" id="PF04277">
    <property type="entry name" value="OAD_gamma"/>
    <property type="match status" value="1"/>
</dbReference>
<proteinExistence type="inferred from homology"/>
<organism evidence="17 18">
    <name type="scientific">Candidatus Ornithospirochaeta stercoravium</name>
    <dbReference type="NCBI Taxonomy" id="2840897"/>
    <lineage>
        <taxon>Bacteria</taxon>
        <taxon>Pseudomonadati</taxon>
        <taxon>Spirochaetota</taxon>
        <taxon>Spirochaetia</taxon>
        <taxon>Spirochaetales</taxon>
        <taxon>Spirochaetaceae</taxon>
        <taxon>Spirochaetaceae incertae sedis</taxon>
        <taxon>Candidatus Ornithospirochaeta</taxon>
    </lineage>
</organism>
<name>A0A9D9ICH5_9SPIO</name>
<reference evidence="17" key="1">
    <citation type="submission" date="2020-10" db="EMBL/GenBank/DDBJ databases">
        <authorList>
            <person name="Gilroy R."/>
        </authorList>
    </citation>
    <scope>NUCLEOTIDE SEQUENCE</scope>
    <source>
        <strain evidence="17">14700</strain>
    </source>
</reference>
<dbReference type="InterPro" id="IPR023424">
    <property type="entry name" value="OadG"/>
</dbReference>
<evidence type="ECO:0000256" key="10">
    <source>
        <dbReference type="ARBA" id="ARBA00022989"/>
    </source>
</evidence>
<dbReference type="NCBIfam" id="NF040909">
    <property type="entry name" value="OadG_rel_small"/>
    <property type="match status" value="1"/>
</dbReference>
<evidence type="ECO:0000256" key="1">
    <source>
        <dbReference type="ARBA" id="ARBA00001959"/>
    </source>
</evidence>
<evidence type="ECO:0000256" key="11">
    <source>
        <dbReference type="ARBA" id="ARBA00023053"/>
    </source>
</evidence>
<evidence type="ECO:0000313" key="18">
    <source>
        <dbReference type="Proteomes" id="UP000810292"/>
    </source>
</evidence>
<evidence type="ECO:0000256" key="2">
    <source>
        <dbReference type="ARBA" id="ARBA00003002"/>
    </source>
</evidence>
<comment type="cofactor">
    <cofactor evidence="1 16">
        <name>Na(+)</name>
        <dbReference type="ChEBI" id="CHEBI:29101"/>
    </cofactor>
</comment>
<keyword evidence="10 16" id="KW-1133">Transmembrane helix</keyword>
<evidence type="ECO:0000256" key="3">
    <source>
        <dbReference type="ARBA" id="ARBA00004162"/>
    </source>
</evidence>
<dbReference type="GO" id="GO:0008948">
    <property type="term" value="F:oxaloacetate decarboxylase activity"/>
    <property type="evidence" value="ECO:0007669"/>
    <property type="project" value="UniProtKB-UniRule"/>
</dbReference>
<dbReference type="NCBIfam" id="TIGR01195">
    <property type="entry name" value="oadG_fam"/>
    <property type="match status" value="1"/>
</dbReference>
<comment type="caution">
    <text evidence="17">The sequence shown here is derived from an EMBL/GenBank/DDBJ whole genome shotgun (WGS) entry which is preliminary data.</text>
</comment>
<keyword evidence="7 16" id="KW-1003">Cell membrane</keyword>
<evidence type="ECO:0000256" key="4">
    <source>
        <dbReference type="ARBA" id="ARBA00005844"/>
    </source>
</evidence>
<evidence type="ECO:0000256" key="6">
    <source>
        <dbReference type="ARBA" id="ARBA00022448"/>
    </source>
</evidence>
<comment type="similarity">
    <text evidence="4 16">Belongs to the OadG family.</text>
</comment>
<evidence type="ECO:0000256" key="9">
    <source>
        <dbReference type="ARBA" id="ARBA00022967"/>
    </source>
</evidence>
<dbReference type="HAMAP" id="MF_00404">
    <property type="entry name" value="OadG"/>
    <property type="match status" value="1"/>
</dbReference>
<reference evidence="17" key="2">
    <citation type="journal article" date="2021" name="PeerJ">
        <title>Extensive microbial diversity within the chicken gut microbiome revealed by metagenomics and culture.</title>
        <authorList>
            <person name="Gilroy R."/>
            <person name="Ravi A."/>
            <person name="Getino M."/>
            <person name="Pursley I."/>
            <person name="Horton D.L."/>
            <person name="Alikhan N.F."/>
            <person name="Baker D."/>
            <person name="Gharbi K."/>
            <person name="Hall N."/>
            <person name="Watson M."/>
            <person name="Adriaenssens E.M."/>
            <person name="Foster-Nyarko E."/>
            <person name="Jarju S."/>
            <person name="Secka A."/>
            <person name="Antonio M."/>
            <person name="Oren A."/>
            <person name="Chaudhuri R.R."/>
            <person name="La Ragione R."/>
            <person name="Hildebrand F."/>
            <person name="Pallen M.J."/>
        </authorList>
    </citation>
    <scope>NUCLEOTIDE SEQUENCE</scope>
    <source>
        <strain evidence="17">14700</strain>
    </source>
</reference>
<evidence type="ECO:0000256" key="14">
    <source>
        <dbReference type="ARBA" id="ARBA00023201"/>
    </source>
</evidence>
<dbReference type="EC" id="7.2.4.2" evidence="16"/>
<keyword evidence="9 16" id="KW-1278">Translocase</keyword>
<feature type="transmembrane region" description="Helical" evidence="16">
    <location>
        <begin position="20"/>
        <end position="41"/>
    </location>
</feature>
<accession>A0A9D9ICH5</accession>
<evidence type="ECO:0000256" key="12">
    <source>
        <dbReference type="ARBA" id="ARBA00023065"/>
    </source>
</evidence>
<evidence type="ECO:0000256" key="15">
    <source>
        <dbReference type="ARBA" id="ARBA00048176"/>
    </source>
</evidence>
<dbReference type="InterPro" id="IPR005899">
    <property type="entry name" value="Na_pump_deCOase"/>
</dbReference>
<comment type="catalytic activity">
    <reaction evidence="15 16">
        <text>oxaloacetate + 2 Na(+)(in) + H(+) = pyruvate + 2 Na(+)(out) + CO2</text>
        <dbReference type="Rhea" id="RHEA:57724"/>
        <dbReference type="ChEBI" id="CHEBI:15361"/>
        <dbReference type="ChEBI" id="CHEBI:15378"/>
        <dbReference type="ChEBI" id="CHEBI:16452"/>
        <dbReference type="ChEBI" id="CHEBI:16526"/>
        <dbReference type="ChEBI" id="CHEBI:29101"/>
        <dbReference type="EC" id="7.2.4.2"/>
    </reaction>
</comment>
<dbReference type="EMBL" id="JADIMF010000161">
    <property type="protein sequence ID" value="MBO8470099.1"/>
    <property type="molecule type" value="Genomic_DNA"/>
</dbReference>
<keyword evidence="14 16" id="KW-0739">Sodium transport</keyword>
<protein>
    <recommendedName>
        <fullName evidence="16">Probable oxaloacetate decarboxylase gamma chain</fullName>
        <ecNumber evidence="16">7.2.4.2</ecNumber>
    </recommendedName>
</protein>
<dbReference type="GO" id="GO:0015081">
    <property type="term" value="F:sodium ion transmembrane transporter activity"/>
    <property type="evidence" value="ECO:0007669"/>
    <property type="project" value="UniProtKB-UniRule"/>
</dbReference>
<evidence type="ECO:0000313" key="17">
    <source>
        <dbReference type="EMBL" id="MBO8470099.1"/>
    </source>
</evidence>
<comment type="subunit">
    <text evidence="5 16">Heterotrimer of an alpha, a beta and a gamma subunit.</text>
</comment>
<keyword evidence="6 16" id="KW-0813">Transport</keyword>
<keyword evidence="8 16" id="KW-0812">Transmembrane</keyword>
<evidence type="ECO:0000256" key="16">
    <source>
        <dbReference type="HAMAP-Rule" id="MF_00404"/>
    </source>
</evidence>
<dbReference type="Proteomes" id="UP000810292">
    <property type="component" value="Unassembled WGS sequence"/>
</dbReference>
<dbReference type="GO" id="GO:0015451">
    <property type="term" value="F:decarboxylation-driven active transmembrane transporter activity"/>
    <property type="evidence" value="ECO:0007669"/>
    <property type="project" value="UniProtKB-EC"/>
</dbReference>
<comment type="function">
    <text evidence="2 16">Catalyzes the decarboxylation of oxaloacetate coupled to Na(+) translocation.</text>
</comment>
<dbReference type="GO" id="GO:0036376">
    <property type="term" value="P:sodium ion export across plasma membrane"/>
    <property type="evidence" value="ECO:0007669"/>
    <property type="project" value="InterPro"/>
</dbReference>
<evidence type="ECO:0000256" key="7">
    <source>
        <dbReference type="ARBA" id="ARBA00022475"/>
    </source>
</evidence>
<evidence type="ECO:0000256" key="8">
    <source>
        <dbReference type="ARBA" id="ARBA00022692"/>
    </source>
</evidence>
<comment type="subcellular location">
    <subcellularLocation>
        <location evidence="3 16">Cell membrane</location>
        <topology evidence="3 16">Single-pass membrane protein</topology>
    </subcellularLocation>
</comment>
<gene>
    <name evidence="16" type="primary">oadG</name>
    <name evidence="17" type="ORF">IAA72_10015</name>
</gene>
<keyword evidence="12 16" id="KW-0406">Ion transport</keyword>
<dbReference type="GO" id="GO:0005886">
    <property type="term" value="C:plasma membrane"/>
    <property type="evidence" value="ECO:0007669"/>
    <property type="project" value="UniProtKB-SubCell"/>
</dbReference>
<keyword evidence="13 16" id="KW-0472">Membrane</keyword>
<dbReference type="AlphaFoldDB" id="A0A9D9ICH5"/>